<evidence type="ECO:0000259" key="1">
    <source>
        <dbReference type="Pfam" id="PF04149"/>
    </source>
</evidence>
<feature type="domain" description="DUF397" evidence="1">
    <location>
        <begin position="10"/>
        <end position="61"/>
    </location>
</feature>
<name>A0ABT9P5R3_9ACTN</name>
<evidence type="ECO:0000313" key="3">
    <source>
        <dbReference type="Proteomes" id="UP001235712"/>
    </source>
</evidence>
<protein>
    <recommendedName>
        <fullName evidence="1">DUF397 domain-containing protein</fullName>
    </recommendedName>
</protein>
<accession>A0ABT9P5R3</accession>
<dbReference type="Proteomes" id="UP001235712">
    <property type="component" value="Unassembled WGS sequence"/>
</dbReference>
<dbReference type="Pfam" id="PF04149">
    <property type="entry name" value="DUF397"/>
    <property type="match status" value="1"/>
</dbReference>
<dbReference type="EMBL" id="JAUSQZ010000001">
    <property type="protein sequence ID" value="MDP9828025.1"/>
    <property type="molecule type" value="Genomic_DNA"/>
</dbReference>
<evidence type="ECO:0000313" key="2">
    <source>
        <dbReference type="EMBL" id="MDP9828025.1"/>
    </source>
</evidence>
<proteinExistence type="predicted"/>
<dbReference type="RefSeq" id="WP_307244781.1">
    <property type="nucleotide sequence ID" value="NZ_JAUSQZ010000001.1"/>
</dbReference>
<sequence length="69" mass="7338">MTADAPDPSTWIKAQKSAQANSCVEMRRTANVEVRDTKQHGHGPTLHLNGTAFAAWVAGAKAGELDHLA</sequence>
<organism evidence="2 3">
    <name type="scientific">Kineosporia succinea</name>
    <dbReference type="NCBI Taxonomy" id="84632"/>
    <lineage>
        <taxon>Bacteria</taxon>
        <taxon>Bacillati</taxon>
        <taxon>Actinomycetota</taxon>
        <taxon>Actinomycetes</taxon>
        <taxon>Kineosporiales</taxon>
        <taxon>Kineosporiaceae</taxon>
        <taxon>Kineosporia</taxon>
    </lineage>
</organism>
<keyword evidence="3" id="KW-1185">Reference proteome</keyword>
<gene>
    <name evidence="2" type="ORF">J2S57_003774</name>
</gene>
<comment type="caution">
    <text evidence="2">The sequence shown here is derived from an EMBL/GenBank/DDBJ whole genome shotgun (WGS) entry which is preliminary data.</text>
</comment>
<reference evidence="2 3" key="1">
    <citation type="submission" date="2023-07" db="EMBL/GenBank/DDBJ databases">
        <title>Sequencing the genomes of 1000 actinobacteria strains.</title>
        <authorList>
            <person name="Klenk H.-P."/>
        </authorList>
    </citation>
    <scope>NUCLEOTIDE SEQUENCE [LARGE SCALE GENOMIC DNA]</scope>
    <source>
        <strain evidence="2 3">DSM 44388</strain>
    </source>
</reference>
<dbReference type="InterPro" id="IPR007278">
    <property type="entry name" value="DUF397"/>
</dbReference>